<evidence type="ECO:0000313" key="2">
    <source>
        <dbReference type="Proteomes" id="UP000612855"/>
    </source>
</evidence>
<comment type="caution">
    <text evidence="1">The sequence shown here is derived from an EMBL/GenBank/DDBJ whole genome shotgun (WGS) entry which is preliminary data.</text>
</comment>
<sequence length="103" mass="10145">MAEVRLVVAMGLVGGLALGSPLLSLVNLPVAGDGVLLVLTPPWRDSLPIVERAGGRAIGVGSGPFGRFATGEGPGFATRLRAAGAWAVVDADALAALCGVSPG</sequence>
<evidence type="ECO:0000313" key="1">
    <source>
        <dbReference type="EMBL" id="GGE45354.1"/>
    </source>
</evidence>
<keyword evidence="2" id="KW-1185">Reference proteome</keyword>
<accession>A0A917AEU6</accession>
<reference evidence="2" key="1">
    <citation type="journal article" date="2019" name="Int. J. Syst. Evol. Microbiol.">
        <title>The Global Catalogue of Microorganisms (GCM) 10K type strain sequencing project: providing services to taxonomists for standard genome sequencing and annotation.</title>
        <authorList>
            <consortium name="The Broad Institute Genomics Platform"/>
            <consortium name="The Broad Institute Genome Sequencing Center for Infectious Disease"/>
            <person name="Wu L."/>
            <person name="Ma J."/>
        </authorList>
    </citation>
    <scope>NUCLEOTIDE SEQUENCE [LARGE SCALE GENOMIC DNA]</scope>
    <source>
        <strain evidence="2">CGMCC 1.12664</strain>
    </source>
</reference>
<proteinExistence type="predicted"/>
<dbReference type="RefSeq" id="WP_188479168.1">
    <property type="nucleotide sequence ID" value="NZ_BMFJ01000002.1"/>
</dbReference>
<dbReference type="AlphaFoldDB" id="A0A917AEU6"/>
<dbReference type="EMBL" id="BMFJ01000002">
    <property type="protein sequence ID" value="GGE45354.1"/>
    <property type="molecule type" value="Genomic_DNA"/>
</dbReference>
<protein>
    <submittedName>
        <fullName evidence="1">Uncharacterized protein</fullName>
    </submittedName>
</protein>
<organism evidence="1 2">
    <name type="scientific">Primorskyibacter flagellatus</name>
    <dbReference type="NCBI Taxonomy" id="1387277"/>
    <lineage>
        <taxon>Bacteria</taxon>
        <taxon>Pseudomonadati</taxon>
        <taxon>Pseudomonadota</taxon>
        <taxon>Alphaproteobacteria</taxon>
        <taxon>Rhodobacterales</taxon>
        <taxon>Roseobacteraceae</taxon>
        <taxon>Primorskyibacter</taxon>
    </lineage>
</organism>
<dbReference type="Proteomes" id="UP000612855">
    <property type="component" value="Unassembled WGS sequence"/>
</dbReference>
<gene>
    <name evidence="1" type="ORF">GCM10011360_35680</name>
</gene>
<name>A0A917AEU6_9RHOB</name>